<dbReference type="EMBL" id="LVLJ01001457">
    <property type="protein sequence ID" value="OAE29480.1"/>
    <property type="molecule type" value="Genomic_DNA"/>
</dbReference>
<dbReference type="Proteomes" id="UP000077202">
    <property type="component" value="Unassembled WGS sequence"/>
</dbReference>
<protein>
    <submittedName>
        <fullName evidence="1">Uncharacterized protein</fullName>
    </submittedName>
</protein>
<evidence type="ECO:0000313" key="2">
    <source>
        <dbReference type="Proteomes" id="UP000077202"/>
    </source>
</evidence>
<gene>
    <name evidence="1" type="ORF">AXG93_1028s1230</name>
</gene>
<organism evidence="1 2">
    <name type="scientific">Marchantia polymorpha subsp. ruderalis</name>
    <dbReference type="NCBI Taxonomy" id="1480154"/>
    <lineage>
        <taxon>Eukaryota</taxon>
        <taxon>Viridiplantae</taxon>
        <taxon>Streptophyta</taxon>
        <taxon>Embryophyta</taxon>
        <taxon>Marchantiophyta</taxon>
        <taxon>Marchantiopsida</taxon>
        <taxon>Marchantiidae</taxon>
        <taxon>Marchantiales</taxon>
        <taxon>Marchantiaceae</taxon>
        <taxon>Marchantia</taxon>
    </lineage>
</organism>
<sequence>MSSVVMMRLPLGVALARGRVRAQQARRLVVQAERAAIMRHSRGVSQLKQETAKKIHQNIDNLSMIFDFEGTLVAAGAGLGEKDEQLGERAGGWSGPDQNLSLVVKNGGFPVKFTDEDGRLAKSVDVYAVIAFMQSLVVGSKELISVQTDGFIDV</sequence>
<proteinExistence type="predicted"/>
<evidence type="ECO:0000313" key="1">
    <source>
        <dbReference type="EMBL" id="OAE29480.1"/>
    </source>
</evidence>
<keyword evidence="2" id="KW-1185">Reference proteome</keyword>
<name>A0A176W8R1_MARPO</name>
<reference evidence="1" key="1">
    <citation type="submission" date="2016-03" db="EMBL/GenBank/DDBJ databases">
        <title>Mechanisms controlling the formation of the plant cell surface in tip-growing cells are functionally conserved among land plants.</title>
        <authorList>
            <person name="Honkanen S."/>
            <person name="Jones V.A."/>
            <person name="Morieri G."/>
            <person name="Champion C."/>
            <person name="Hetherington A.J."/>
            <person name="Kelly S."/>
            <person name="Saint-Marcoux D."/>
            <person name="Proust H."/>
            <person name="Prescott H."/>
            <person name="Dolan L."/>
        </authorList>
    </citation>
    <scope>NUCLEOTIDE SEQUENCE [LARGE SCALE GENOMIC DNA]</scope>
    <source>
        <tissue evidence="1">Whole gametophyte</tissue>
    </source>
</reference>
<accession>A0A176W8R1</accession>
<comment type="caution">
    <text evidence="1">The sequence shown here is derived from an EMBL/GenBank/DDBJ whole genome shotgun (WGS) entry which is preliminary data.</text>
</comment>
<dbReference type="AlphaFoldDB" id="A0A176W8R1"/>